<name>A0A7S3PXC0_9STRA</name>
<evidence type="ECO:0000256" key="1">
    <source>
        <dbReference type="ARBA" id="ARBA00004141"/>
    </source>
</evidence>
<evidence type="ECO:0008006" key="9">
    <source>
        <dbReference type="Google" id="ProtNLM"/>
    </source>
</evidence>
<proteinExistence type="inferred from homology"/>
<sequence length="330" mass="36776">MNIRKSAGLDRRCISQLSLLILLLALQLHHSLAFSPTIGRSSEIIQESNSPRRVPVKTILRRNWHIIRKSCTSSSSLNMLETLPFQAIGEAYSNALIEQPILAKGSTGFILCGVGDIIAQMKGNKGSKETDNIERLSGLDFARLGRFATKGFFGTLIWSVWYDYSAMYLFKDEDVIRILAKIGVQEAGDILINTSRTILFLLTEQFVTCPIVYGLWEIPVATLLNGGSISSIPMEEKDKLGDMLIENAKIWTPFNIVIYNAPVQFRTVLGNVCDIIWQSVVADFAADCGGEKVDDSFIDEELVVVMRDDGVDDGFDYIGKDQKIRELVIE</sequence>
<evidence type="ECO:0000256" key="6">
    <source>
        <dbReference type="RuleBase" id="RU363053"/>
    </source>
</evidence>
<dbReference type="AlphaFoldDB" id="A0A7S3PXC0"/>
<dbReference type="EMBL" id="HBIO01005151">
    <property type="protein sequence ID" value="CAE0458759.1"/>
    <property type="molecule type" value="Transcribed_RNA"/>
</dbReference>
<dbReference type="PANTHER" id="PTHR11266">
    <property type="entry name" value="PEROXISOMAL MEMBRANE PROTEIN 2, PXMP2 MPV17"/>
    <property type="match status" value="1"/>
</dbReference>
<keyword evidence="7" id="KW-0732">Signal</keyword>
<protein>
    <recommendedName>
        <fullName evidence="9">Mitochondrial fission process protein 1</fullName>
    </recommendedName>
</protein>
<evidence type="ECO:0000256" key="3">
    <source>
        <dbReference type="ARBA" id="ARBA00022692"/>
    </source>
</evidence>
<feature type="chain" id="PRO_5030625387" description="Mitochondrial fission process protein 1" evidence="7">
    <location>
        <begin position="34"/>
        <end position="330"/>
    </location>
</feature>
<dbReference type="Pfam" id="PF04117">
    <property type="entry name" value="Mpv17_PMP22"/>
    <property type="match status" value="1"/>
</dbReference>
<dbReference type="PANTHER" id="PTHR11266:SF121">
    <property type="entry name" value="OS09G0315000 PROTEIN"/>
    <property type="match status" value="1"/>
</dbReference>
<comment type="similarity">
    <text evidence="2 6">Belongs to the peroxisomal membrane protein PXMP2/4 family.</text>
</comment>
<evidence type="ECO:0000256" key="7">
    <source>
        <dbReference type="SAM" id="SignalP"/>
    </source>
</evidence>
<accession>A0A7S3PXC0</accession>
<evidence type="ECO:0000313" key="8">
    <source>
        <dbReference type="EMBL" id="CAE0458759.1"/>
    </source>
</evidence>
<organism evidence="8">
    <name type="scientific">Chaetoceros debilis</name>
    <dbReference type="NCBI Taxonomy" id="122233"/>
    <lineage>
        <taxon>Eukaryota</taxon>
        <taxon>Sar</taxon>
        <taxon>Stramenopiles</taxon>
        <taxon>Ochrophyta</taxon>
        <taxon>Bacillariophyta</taxon>
        <taxon>Coscinodiscophyceae</taxon>
        <taxon>Chaetocerotophycidae</taxon>
        <taxon>Chaetocerotales</taxon>
        <taxon>Chaetocerotaceae</taxon>
        <taxon>Chaetoceros</taxon>
    </lineage>
</organism>
<evidence type="ECO:0000256" key="5">
    <source>
        <dbReference type="ARBA" id="ARBA00023136"/>
    </source>
</evidence>
<comment type="subcellular location">
    <subcellularLocation>
        <location evidence="1">Membrane</location>
        <topology evidence="1">Multi-pass membrane protein</topology>
    </subcellularLocation>
</comment>
<feature type="signal peptide" evidence="7">
    <location>
        <begin position="1"/>
        <end position="33"/>
    </location>
</feature>
<gene>
    <name evidence="8" type="ORF">CDEB00056_LOCUS3600</name>
</gene>
<dbReference type="InterPro" id="IPR007248">
    <property type="entry name" value="Mpv17_PMP22"/>
</dbReference>
<keyword evidence="3" id="KW-0812">Transmembrane</keyword>
<keyword evidence="4" id="KW-1133">Transmembrane helix</keyword>
<evidence type="ECO:0000256" key="4">
    <source>
        <dbReference type="ARBA" id="ARBA00022989"/>
    </source>
</evidence>
<dbReference type="GO" id="GO:0016020">
    <property type="term" value="C:membrane"/>
    <property type="evidence" value="ECO:0007669"/>
    <property type="project" value="UniProtKB-SubCell"/>
</dbReference>
<reference evidence="8" key="1">
    <citation type="submission" date="2021-01" db="EMBL/GenBank/DDBJ databases">
        <authorList>
            <person name="Corre E."/>
            <person name="Pelletier E."/>
            <person name="Niang G."/>
            <person name="Scheremetjew M."/>
            <person name="Finn R."/>
            <person name="Kale V."/>
            <person name="Holt S."/>
            <person name="Cochrane G."/>
            <person name="Meng A."/>
            <person name="Brown T."/>
            <person name="Cohen L."/>
        </authorList>
    </citation>
    <scope>NUCLEOTIDE SEQUENCE</scope>
    <source>
        <strain evidence="8">MM31A-1</strain>
    </source>
</reference>
<evidence type="ECO:0000256" key="2">
    <source>
        <dbReference type="ARBA" id="ARBA00006824"/>
    </source>
</evidence>
<keyword evidence="5" id="KW-0472">Membrane</keyword>
<dbReference type="GO" id="GO:0005737">
    <property type="term" value="C:cytoplasm"/>
    <property type="evidence" value="ECO:0007669"/>
    <property type="project" value="TreeGrafter"/>
</dbReference>